<dbReference type="InterPro" id="IPR050789">
    <property type="entry name" value="Diverse_Enzym_Activities"/>
</dbReference>
<dbReference type="InParanoid" id="A0A165ZJI4"/>
<dbReference type="PANTHER" id="PTHR43283:SF3">
    <property type="entry name" value="BETA-LACTAMASE FAMILY PROTEIN (AFU_ORTHOLOGUE AFUA_5G07500)"/>
    <property type="match status" value="1"/>
</dbReference>
<evidence type="ECO:0000313" key="3">
    <source>
        <dbReference type="Proteomes" id="UP000077266"/>
    </source>
</evidence>
<evidence type="ECO:0000259" key="1">
    <source>
        <dbReference type="Pfam" id="PF00144"/>
    </source>
</evidence>
<gene>
    <name evidence="2" type="ORF">EXIGLDRAFT_777799</name>
</gene>
<dbReference type="EMBL" id="KV426283">
    <property type="protein sequence ID" value="KZV83229.1"/>
    <property type="molecule type" value="Genomic_DNA"/>
</dbReference>
<organism evidence="2 3">
    <name type="scientific">Exidia glandulosa HHB12029</name>
    <dbReference type="NCBI Taxonomy" id="1314781"/>
    <lineage>
        <taxon>Eukaryota</taxon>
        <taxon>Fungi</taxon>
        <taxon>Dikarya</taxon>
        <taxon>Basidiomycota</taxon>
        <taxon>Agaricomycotina</taxon>
        <taxon>Agaricomycetes</taxon>
        <taxon>Auriculariales</taxon>
        <taxon>Exidiaceae</taxon>
        <taxon>Exidia</taxon>
    </lineage>
</organism>
<protein>
    <submittedName>
        <fullName evidence="2">Beta-lactamase/transpeptidase-like protein</fullName>
    </submittedName>
</protein>
<dbReference type="OrthoDB" id="428260at2759"/>
<dbReference type="Pfam" id="PF00144">
    <property type="entry name" value="Beta-lactamase"/>
    <property type="match status" value="1"/>
</dbReference>
<dbReference type="InterPro" id="IPR012338">
    <property type="entry name" value="Beta-lactam/transpept-like"/>
</dbReference>
<dbReference type="PANTHER" id="PTHR43283">
    <property type="entry name" value="BETA-LACTAMASE-RELATED"/>
    <property type="match status" value="1"/>
</dbReference>
<dbReference type="STRING" id="1314781.A0A165ZJI4"/>
<feature type="domain" description="Beta-lactamase-related" evidence="1">
    <location>
        <begin position="22"/>
        <end position="387"/>
    </location>
</feature>
<name>A0A165ZJI4_EXIGL</name>
<dbReference type="InterPro" id="IPR001466">
    <property type="entry name" value="Beta-lactam-related"/>
</dbReference>
<keyword evidence="3" id="KW-1185">Reference proteome</keyword>
<accession>A0A165ZJI4</accession>
<dbReference type="SUPFAM" id="SSF56601">
    <property type="entry name" value="beta-lactamase/transpeptidase-like"/>
    <property type="match status" value="1"/>
</dbReference>
<evidence type="ECO:0000313" key="2">
    <source>
        <dbReference type="EMBL" id="KZV83229.1"/>
    </source>
</evidence>
<proteinExistence type="predicted"/>
<dbReference type="AlphaFoldDB" id="A0A165ZJI4"/>
<reference evidence="2 3" key="1">
    <citation type="journal article" date="2016" name="Mol. Biol. Evol.">
        <title>Comparative Genomics of Early-Diverging Mushroom-Forming Fungi Provides Insights into the Origins of Lignocellulose Decay Capabilities.</title>
        <authorList>
            <person name="Nagy L.G."/>
            <person name="Riley R."/>
            <person name="Tritt A."/>
            <person name="Adam C."/>
            <person name="Daum C."/>
            <person name="Floudas D."/>
            <person name="Sun H."/>
            <person name="Yadav J.S."/>
            <person name="Pangilinan J."/>
            <person name="Larsson K.H."/>
            <person name="Matsuura K."/>
            <person name="Barry K."/>
            <person name="Labutti K."/>
            <person name="Kuo R."/>
            <person name="Ohm R.A."/>
            <person name="Bhattacharya S.S."/>
            <person name="Shirouzu T."/>
            <person name="Yoshinaga Y."/>
            <person name="Martin F.M."/>
            <person name="Grigoriev I.V."/>
            <person name="Hibbett D.S."/>
        </authorList>
    </citation>
    <scope>NUCLEOTIDE SEQUENCE [LARGE SCALE GENOMIC DNA]</scope>
    <source>
        <strain evidence="2 3">HHB12029</strain>
    </source>
</reference>
<sequence>MSPSLSEQVLKILTDAVNAPNGVPGLVFGAVNAKGETLVAEAAGVMTLDSYFALFSVTKFITGIAAMQLVQRGKLTLDTPIENVLPEIAKIKVVANDGVTLTEPKTKITLRMLLTHTSGFGYSFFEEPLAKYMKARSDGKDEFAGTREGVLDMPLVHEPGAAWTYGVSMDWVGEAIMRVTGQTLEHYCAENIFNPLGVTEVKWRVTPENRGRLVDMYSRLPDGTIVKRDLFTHELPEPADTARFQYGGMGAFASLPSLLSVFSALLSGDPALGLSAETLDEMFTDQFDGVRVKLGGDALNVTGTFAGRPDLTPAFVGDSSRKGFGLSWLILHDGLPNGRSPGSATWSGMANCYWALDRSKGIATIMLGQLLPFGDPAVTGAYYAAEGAVYSSLPSA</sequence>
<dbReference type="Proteomes" id="UP000077266">
    <property type="component" value="Unassembled WGS sequence"/>
</dbReference>
<dbReference type="Gene3D" id="3.40.710.10">
    <property type="entry name" value="DD-peptidase/beta-lactamase superfamily"/>
    <property type="match status" value="1"/>
</dbReference>